<keyword evidence="1" id="KW-1133">Transmembrane helix</keyword>
<dbReference type="HOGENOM" id="CLU_021768_2_1_1"/>
<sequence length="307" mass="36015">MGEQRRIYPGKRTYQRILCLSALWIFDTVSIFLGIFAPSKRPGVKPSECDDWSDDEIMQRFRSMPGLESSLDRCGNHKVRWLCGDTVCKWVDPPEALIIELVRSQTTIPTPHIRRKILGEWEDVLIMMEYIEGKQLSECWPSLSFWSRLRIAFTLHRYVRQLRQIRTPYSSVPGPPSETPQDCSGPAYFGMRPIGPFPDYASLSYFFNDLARSNPWIREPFDDSRPLVLTHNDLSMRNIIIGVDGKVWIIDWGWAGFYPEWFEYMSTQFAAENDDAPDPWWRFIPFIAGPYFMQERWMHSIGCSVYW</sequence>
<keyword evidence="4" id="KW-1185">Reference proteome</keyword>
<evidence type="ECO:0000259" key="2">
    <source>
        <dbReference type="Pfam" id="PF01636"/>
    </source>
</evidence>
<feature type="transmembrane region" description="Helical" evidence="1">
    <location>
        <begin position="17"/>
        <end position="37"/>
    </location>
</feature>
<evidence type="ECO:0000313" key="3">
    <source>
        <dbReference type="EMBL" id="KDQ09153.1"/>
    </source>
</evidence>
<keyword evidence="1" id="KW-0812">Transmembrane</keyword>
<evidence type="ECO:0000313" key="4">
    <source>
        <dbReference type="Proteomes" id="UP000027195"/>
    </source>
</evidence>
<dbReference type="STRING" id="930990.A0A067M091"/>
<dbReference type="InterPro" id="IPR051678">
    <property type="entry name" value="AGP_Transferase"/>
</dbReference>
<accession>A0A067M091</accession>
<dbReference type="SUPFAM" id="SSF56112">
    <property type="entry name" value="Protein kinase-like (PK-like)"/>
    <property type="match status" value="1"/>
</dbReference>
<feature type="domain" description="Aminoglycoside phosphotransferase" evidence="2">
    <location>
        <begin position="116"/>
        <end position="268"/>
    </location>
</feature>
<keyword evidence="1" id="KW-0472">Membrane</keyword>
<dbReference type="PANTHER" id="PTHR21310">
    <property type="entry name" value="AMINOGLYCOSIDE PHOSPHOTRANSFERASE-RELATED-RELATED"/>
    <property type="match status" value="1"/>
</dbReference>
<dbReference type="InterPro" id="IPR011009">
    <property type="entry name" value="Kinase-like_dom_sf"/>
</dbReference>
<dbReference type="Gene3D" id="3.90.1200.10">
    <property type="match status" value="1"/>
</dbReference>
<dbReference type="PANTHER" id="PTHR21310:SF39">
    <property type="entry name" value="AMINOGLYCOSIDE PHOSPHOTRANSFERASE DOMAIN-CONTAINING PROTEIN"/>
    <property type="match status" value="1"/>
</dbReference>
<dbReference type="Proteomes" id="UP000027195">
    <property type="component" value="Unassembled WGS sequence"/>
</dbReference>
<dbReference type="InterPro" id="IPR002575">
    <property type="entry name" value="Aminoglycoside_PTrfase"/>
</dbReference>
<organism evidence="3 4">
    <name type="scientific">Botryobasidium botryosum (strain FD-172 SS1)</name>
    <dbReference type="NCBI Taxonomy" id="930990"/>
    <lineage>
        <taxon>Eukaryota</taxon>
        <taxon>Fungi</taxon>
        <taxon>Dikarya</taxon>
        <taxon>Basidiomycota</taxon>
        <taxon>Agaricomycotina</taxon>
        <taxon>Agaricomycetes</taxon>
        <taxon>Cantharellales</taxon>
        <taxon>Botryobasidiaceae</taxon>
        <taxon>Botryobasidium</taxon>
    </lineage>
</organism>
<dbReference type="EMBL" id="KL198082">
    <property type="protein sequence ID" value="KDQ09153.1"/>
    <property type="molecule type" value="Genomic_DNA"/>
</dbReference>
<reference evidence="4" key="1">
    <citation type="journal article" date="2014" name="Proc. Natl. Acad. Sci. U.S.A.">
        <title>Extensive sampling of basidiomycete genomes demonstrates inadequacy of the white-rot/brown-rot paradigm for wood decay fungi.</title>
        <authorList>
            <person name="Riley R."/>
            <person name="Salamov A.A."/>
            <person name="Brown D.W."/>
            <person name="Nagy L.G."/>
            <person name="Floudas D."/>
            <person name="Held B.W."/>
            <person name="Levasseur A."/>
            <person name="Lombard V."/>
            <person name="Morin E."/>
            <person name="Otillar R."/>
            <person name="Lindquist E.A."/>
            <person name="Sun H."/>
            <person name="LaButti K.M."/>
            <person name="Schmutz J."/>
            <person name="Jabbour D."/>
            <person name="Luo H."/>
            <person name="Baker S.E."/>
            <person name="Pisabarro A.G."/>
            <person name="Walton J.D."/>
            <person name="Blanchette R.A."/>
            <person name="Henrissat B."/>
            <person name="Martin F."/>
            <person name="Cullen D."/>
            <person name="Hibbett D.S."/>
            <person name="Grigoriev I.V."/>
        </authorList>
    </citation>
    <scope>NUCLEOTIDE SEQUENCE [LARGE SCALE GENOMIC DNA]</scope>
    <source>
        <strain evidence="4">FD-172 SS1</strain>
    </source>
</reference>
<protein>
    <recommendedName>
        <fullName evidence="2">Aminoglycoside phosphotransferase domain-containing protein</fullName>
    </recommendedName>
</protein>
<evidence type="ECO:0000256" key="1">
    <source>
        <dbReference type="SAM" id="Phobius"/>
    </source>
</evidence>
<gene>
    <name evidence="3" type="ORF">BOTBODRAFT_165196</name>
</gene>
<proteinExistence type="predicted"/>
<dbReference type="AlphaFoldDB" id="A0A067M091"/>
<dbReference type="InParanoid" id="A0A067M091"/>
<name>A0A067M091_BOTB1</name>
<dbReference type="OrthoDB" id="4177236at2759"/>
<dbReference type="Pfam" id="PF01636">
    <property type="entry name" value="APH"/>
    <property type="match status" value="1"/>
</dbReference>